<gene>
    <name evidence="5" type="primary">vapC</name>
    <name evidence="6" type="ORF">E6K80_14175</name>
</gene>
<dbReference type="Gene3D" id="3.40.50.1010">
    <property type="entry name" value="5'-nuclease"/>
    <property type="match status" value="1"/>
</dbReference>
<keyword evidence="1 5" id="KW-1277">Toxin-antitoxin system</keyword>
<protein>
    <recommendedName>
        <fullName evidence="5">Ribonuclease VapC</fullName>
        <shortName evidence="5">RNase VapC</shortName>
        <ecNumber evidence="5">3.1.-.-</ecNumber>
    </recommendedName>
    <alternativeName>
        <fullName evidence="5">Toxin VapC</fullName>
    </alternativeName>
</protein>
<keyword evidence="5" id="KW-0460">Magnesium</keyword>
<name>A0A538TXU8_UNCEI</name>
<dbReference type="HAMAP" id="MF_00265">
    <property type="entry name" value="VapC_Nob1"/>
    <property type="match status" value="1"/>
</dbReference>
<dbReference type="GO" id="GO:0000287">
    <property type="term" value="F:magnesium ion binding"/>
    <property type="evidence" value="ECO:0007669"/>
    <property type="project" value="UniProtKB-UniRule"/>
</dbReference>
<dbReference type="GO" id="GO:0016787">
    <property type="term" value="F:hydrolase activity"/>
    <property type="evidence" value="ECO:0007669"/>
    <property type="project" value="UniProtKB-KW"/>
</dbReference>
<comment type="cofactor">
    <cofactor evidence="5">
        <name>Mg(2+)</name>
        <dbReference type="ChEBI" id="CHEBI:18420"/>
    </cofactor>
</comment>
<dbReference type="SUPFAM" id="SSF88723">
    <property type="entry name" value="PIN domain-like"/>
    <property type="match status" value="1"/>
</dbReference>
<comment type="function">
    <text evidence="5">Toxic component of a toxin-antitoxin (TA) system. An RNase.</text>
</comment>
<keyword evidence="3 5" id="KW-0479">Metal-binding</keyword>
<proteinExistence type="inferred from homology"/>
<dbReference type="GO" id="GO:0004540">
    <property type="term" value="F:RNA nuclease activity"/>
    <property type="evidence" value="ECO:0007669"/>
    <property type="project" value="InterPro"/>
</dbReference>
<dbReference type="InterPro" id="IPR029060">
    <property type="entry name" value="PIN-like_dom_sf"/>
</dbReference>
<evidence type="ECO:0000256" key="3">
    <source>
        <dbReference type="ARBA" id="ARBA00022723"/>
    </source>
</evidence>
<organism evidence="6 7">
    <name type="scientific">Eiseniibacteriota bacterium</name>
    <dbReference type="NCBI Taxonomy" id="2212470"/>
    <lineage>
        <taxon>Bacteria</taxon>
        <taxon>Candidatus Eiseniibacteriota</taxon>
    </lineage>
</organism>
<dbReference type="AlphaFoldDB" id="A0A538TXU8"/>
<dbReference type="InterPro" id="IPR022907">
    <property type="entry name" value="VapC_family"/>
</dbReference>
<evidence type="ECO:0000313" key="7">
    <source>
        <dbReference type="Proteomes" id="UP000319836"/>
    </source>
</evidence>
<comment type="caution">
    <text evidence="6">The sequence shown here is derived from an EMBL/GenBank/DDBJ whole genome shotgun (WGS) entry which is preliminary data.</text>
</comment>
<reference evidence="6 7" key="1">
    <citation type="journal article" date="2019" name="Nat. Microbiol.">
        <title>Mediterranean grassland soil C-N compound turnover is dependent on rainfall and depth, and is mediated by genomically divergent microorganisms.</title>
        <authorList>
            <person name="Diamond S."/>
            <person name="Andeer P.F."/>
            <person name="Li Z."/>
            <person name="Crits-Christoph A."/>
            <person name="Burstein D."/>
            <person name="Anantharaman K."/>
            <person name="Lane K.R."/>
            <person name="Thomas B.C."/>
            <person name="Pan C."/>
            <person name="Northen T.R."/>
            <person name="Banfield J.F."/>
        </authorList>
    </citation>
    <scope>NUCLEOTIDE SEQUENCE [LARGE SCALE GENOMIC DNA]</scope>
    <source>
        <strain evidence="6">WS_10</strain>
    </source>
</reference>
<keyword evidence="2 5" id="KW-0540">Nuclease</keyword>
<dbReference type="GO" id="GO:0090729">
    <property type="term" value="F:toxin activity"/>
    <property type="evidence" value="ECO:0007669"/>
    <property type="project" value="UniProtKB-KW"/>
</dbReference>
<dbReference type="EMBL" id="VBPA01000400">
    <property type="protein sequence ID" value="TMQ68476.1"/>
    <property type="molecule type" value="Genomic_DNA"/>
</dbReference>
<evidence type="ECO:0000256" key="5">
    <source>
        <dbReference type="HAMAP-Rule" id="MF_00265"/>
    </source>
</evidence>
<evidence type="ECO:0000313" key="6">
    <source>
        <dbReference type="EMBL" id="TMQ68476.1"/>
    </source>
</evidence>
<evidence type="ECO:0000256" key="1">
    <source>
        <dbReference type="ARBA" id="ARBA00022649"/>
    </source>
</evidence>
<sequence>MIAVDTGILAFALNRWAPEHARASRLVEGLLNGDRSWAVTWPALHELIARITHRHGVARPLASSDAADFVEQLLESPALRALGPTPRHASVMREVLEPFGEAPPPPGFDDAVLLREHGVRELLSTDAGMRRFGFLSVIDPFQGDGWRPEQPPARRYRRLTLRGGG</sequence>
<keyword evidence="4 5" id="KW-0378">Hydrolase</keyword>
<evidence type="ECO:0000256" key="4">
    <source>
        <dbReference type="ARBA" id="ARBA00022801"/>
    </source>
</evidence>
<comment type="caution">
    <text evidence="5">Lacks conserved residue(s) required for the propagation of feature annotation.</text>
</comment>
<accession>A0A538TXU8</accession>
<keyword evidence="5" id="KW-0800">Toxin</keyword>
<evidence type="ECO:0000256" key="2">
    <source>
        <dbReference type="ARBA" id="ARBA00022722"/>
    </source>
</evidence>
<comment type="similarity">
    <text evidence="5">Belongs to the PINc/VapC protein family.</text>
</comment>
<dbReference type="EC" id="3.1.-.-" evidence="5"/>
<feature type="binding site" evidence="5">
    <location>
        <position position="5"/>
    </location>
    <ligand>
        <name>Mg(2+)</name>
        <dbReference type="ChEBI" id="CHEBI:18420"/>
    </ligand>
</feature>
<dbReference type="Proteomes" id="UP000319836">
    <property type="component" value="Unassembled WGS sequence"/>
</dbReference>